<sequence length="699" mass="74935">MQRKNILKFVSLLGVSSFVMLAAASCTQAITPVPKSGITTSEPNTTNPNSSNNDRSMQGKMSEVNTNPSGDQGMVDVSAQQLASAKKSLMDLLDTETNKVALYSDYAGIQMTLESAYQTAKNASQNANPTVEELKSVQATLQTAIDKAASDKQAFDNAHLPLVTAYNNLKTTLLSKTKTLEGLTENKYKGIEDYVTNLFNIGSGITTKKLDSFSDPMPDVAAITKANDDLTEALTKLPDWKQNADKFDNFEGNPLSKTKLFTETSTTTQEQPANWSFAGYSVDLTTGASSTNLQNLNFAQRKVWMSNAGNTSLVSSPVTSNDVSWIYSLGGMGTKYTITFDYYGPNTAHLYFPYKLVKTADSGNLALQYKLNDGSVKAVHFKMTAQANSPAASGQSRAANDEATEATAGSDGTNGENSNANPAMPEVATMIETPTVDNINVAKIPLTNLNFGQNTIEFSLPTEPTNKVAPLIGNMYITSNPDSQTKIYDQIFGNTATTSDNRTSVTVDLLKGYGLASGWSTYVYEFNYSTNTAGTAADQQTSATSYLIGFIGGPGQRALVNRSTRTDGPTTQTSQRTLTIYVNAPKEGEYYISGSYLTSTNRNLKLSVDNTTNTTNSVSVSATGKGNWNTLGEFNTQMEGSIVTSTMKRTLTLKQGLNKVLLSDVSNADTPYVGNLTFTLNTTTPTSAESSSAGAEVQS</sequence>
<dbReference type="KEGG" id="mtuy:H3143_02050"/>
<feature type="compositionally biased region" description="Polar residues" evidence="1">
    <location>
        <begin position="410"/>
        <end position="421"/>
    </location>
</feature>
<proteinExistence type="predicted"/>
<feature type="region of interest" description="Disordered" evidence="1">
    <location>
        <begin position="387"/>
        <end position="422"/>
    </location>
</feature>
<feature type="chain" id="PRO_5028364113" evidence="2">
    <location>
        <begin position="23"/>
        <end position="699"/>
    </location>
</feature>
<dbReference type="InterPro" id="IPR008692">
    <property type="entry name" value="Hemogglutn_Mycoplasma"/>
</dbReference>
<evidence type="ECO:0000313" key="5">
    <source>
        <dbReference type="Proteomes" id="UP000514704"/>
    </source>
</evidence>
<protein>
    <submittedName>
        <fullName evidence="4">FIVAR domain-containing protein</fullName>
    </submittedName>
</protein>
<dbReference type="Proteomes" id="UP000514704">
    <property type="component" value="Chromosome"/>
</dbReference>
<dbReference type="RefSeq" id="WP_182078555.1">
    <property type="nucleotide sequence ID" value="NZ_CP059674.1"/>
</dbReference>
<dbReference type="Pfam" id="PF05692">
    <property type="entry name" value="Myco_haema"/>
    <property type="match status" value="1"/>
</dbReference>
<dbReference type="Pfam" id="PF07554">
    <property type="entry name" value="FIVAR"/>
    <property type="match status" value="2"/>
</dbReference>
<dbReference type="AlphaFoldDB" id="A0A7D7U521"/>
<reference evidence="4 5" key="1">
    <citation type="journal article" date="2017" name="Int. J. Syst. Evol. Microbiol.">
        <title>Mycoplasma tullyi sp. nov., isolated from penguins of the genus Spheniscus.</title>
        <authorList>
            <person name="Yavari C.A."/>
            <person name="Ramirez A.S."/>
            <person name="Nicholas R.A.J."/>
            <person name="Radford A.D."/>
            <person name="Darby A.C."/>
            <person name="Bradbury J.M."/>
        </authorList>
    </citation>
    <scope>NUCLEOTIDE SEQUENCE [LARGE SCALE GENOMIC DNA]</scope>
    <source>
        <strain evidence="4 5">56A97T</strain>
    </source>
</reference>
<evidence type="ECO:0000256" key="1">
    <source>
        <dbReference type="SAM" id="MobiDB-lite"/>
    </source>
</evidence>
<dbReference type="PROSITE" id="PS51257">
    <property type="entry name" value="PROKAR_LIPOPROTEIN"/>
    <property type="match status" value="1"/>
</dbReference>
<name>A0A7D7U521_9MOLU</name>
<feature type="compositionally biased region" description="Low complexity" evidence="1">
    <location>
        <begin position="39"/>
        <end position="53"/>
    </location>
</feature>
<evidence type="ECO:0000256" key="2">
    <source>
        <dbReference type="SAM" id="SignalP"/>
    </source>
</evidence>
<keyword evidence="2" id="KW-0732">Signal</keyword>
<evidence type="ECO:0000313" key="4">
    <source>
        <dbReference type="EMBL" id="QMT98268.1"/>
    </source>
</evidence>
<feature type="domain" description="Haemagglutinin Mycoplasma" evidence="3">
    <location>
        <begin position="250"/>
        <end position="681"/>
    </location>
</feature>
<dbReference type="Gene3D" id="2.60.120.260">
    <property type="entry name" value="Galactose-binding domain-like"/>
    <property type="match status" value="1"/>
</dbReference>
<keyword evidence="5" id="KW-1185">Reference proteome</keyword>
<feature type="signal peptide" evidence="2">
    <location>
        <begin position="1"/>
        <end position="22"/>
    </location>
</feature>
<feature type="region of interest" description="Disordered" evidence="1">
    <location>
        <begin position="33"/>
        <end position="73"/>
    </location>
</feature>
<dbReference type="EMBL" id="CP059674">
    <property type="protein sequence ID" value="QMT98268.1"/>
    <property type="molecule type" value="Genomic_DNA"/>
</dbReference>
<evidence type="ECO:0000259" key="3">
    <source>
        <dbReference type="Pfam" id="PF05692"/>
    </source>
</evidence>
<organism evidence="4 5">
    <name type="scientific">Mycoplasma tullyi</name>
    <dbReference type="NCBI Taxonomy" id="1612150"/>
    <lineage>
        <taxon>Bacteria</taxon>
        <taxon>Bacillati</taxon>
        <taxon>Mycoplasmatota</taxon>
        <taxon>Mollicutes</taxon>
        <taxon>Mycoplasmataceae</taxon>
        <taxon>Mycoplasma</taxon>
    </lineage>
</organism>
<accession>A0A7D7U521</accession>
<gene>
    <name evidence="4" type="ORF">H3143_02050</name>
</gene>
<feature type="compositionally biased region" description="Polar residues" evidence="1">
    <location>
        <begin position="387"/>
        <end position="398"/>
    </location>
</feature>